<keyword evidence="2" id="KW-1185">Reference proteome</keyword>
<dbReference type="Gene3D" id="2.60.40.10">
    <property type="entry name" value="Immunoglobulins"/>
    <property type="match status" value="1"/>
</dbReference>
<dbReference type="Proteomes" id="UP000094527">
    <property type="component" value="Unassembled WGS sequence"/>
</dbReference>
<organism evidence="1 2">
    <name type="scientific">Orchesella cincta</name>
    <name type="common">Springtail</name>
    <name type="synonym">Podura cincta</name>
    <dbReference type="NCBI Taxonomy" id="48709"/>
    <lineage>
        <taxon>Eukaryota</taxon>
        <taxon>Metazoa</taxon>
        <taxon>Ecdysozoa</taxon>
        <taxon>Arthropoda</taxon>
        <taxon>Hexapoda</taxon>
        <taxon>Collembola</taxon>
        <taxon>Entomobryomorpha</taxon>
        <taxon>Entomobryoidea</taxon>
        <taxon>Orchesellidae</taxon>
        <taxon>Orchesellinae</taxon>
        <taxon>Orchesella</taxon>
    </lineage>
</organism>
<dbReference type="AlphaFoldDB" id="A0A1D2MLZ0"/>
<dbReference type="InterPro" id="IPR013783">
    <property type="entry name" value="Ig-like_fold"/>
</dbReference>
<reference evidence="1 2" key="1">
    <citation type="journal article" date="2016" name="Genome Biol. Evol.">
        <title>Gene Family Evolution Reflects Adaptation to Soil Environmental Stressors in the Genome of the Collembolan Orchesella cincta.</title>
        <authorList>
            <person name="Faddeeva-Vakhrusheva A."/>
            <person name="Derks M.F."/>
            <person name="Anvar S.Y."/>
            <person name="Agamennone V."/>
            <person name="Suring W."/>
            <person name="Smit S."/>
            <person name="van Straalen N.M."/>
            <person name="Roelofs D."/>
        </authorList>
    </citation>
    <scope>NUCLEOTIDE SEQUENCE [LARGE SCALE GENOMIC DNA]</scope>
    <source>
        <tissue evidence="1">Mixed pool</tissue>
    </source>
</reference>
<protein>
    <submittedName>
        <fullName evidence="1">Uncharacterized protein</fullName>
    </submittedName>
</protein>
<name>A0A1D2MLZ0_ORCCI</name>
<evidence type="ECO:0000313" key="2">
    <source>
        <dbReference type="Proteomes" id="UP000094527"/>
    </source>
</evidence>
<sequence length="264" mass="30227">MSIKKLEEFHAAMWECFLIGKPVDHSWIGRLTVELTRFEPYFLNTADFNITYDEASSAAQNITCCVANAAKIPVHFQLDFGNDTFSKYDLIRKEKDITCATTTYKFFPQNNGKLLTCIVVYNHTLERLNNTSVRIDVKCIKIAPQISTHSPVQTLNDSTAYATIEFSSNPKSQLEWYVTPAAENEDSYIQIKDNEKYAMTYVSLKGDNYRATVKVKNVNEEDLNRKFKLRISNAHGDKELSFQIVSPDPGDESGKKWNYFVIKI</sequence>
<gene>
    <name evidence="1" type="ORF">Ocin01_12653</name>
</gene>
<dbReference type="EMBL" id="LJIJ01000870">
    <property type="protein sequence ID" value="ODM94023.1"/>
    <property type="molecule type" value="Genomic_DNA"/>
</dbReference>
<evidence type="ECO:0000313" key="1">
    <source>
        <dbReference type="EMBL" id="ODM94023.1"/>
    </source>
</evidence>
<accession>A0A1D2MLZ0</accession>
<comment type="caution">
    <text evidence="1">The sequence shown here is derived from an EMBL/GenBank/DDBJ whole genome shotgun (WGS) entry which is preliminary data.</text>
</comment>
<proteinExistence type="predicted"/>